<name>A0A7X1GD75_9PSED</name>
<evidence type="ECO:0000313" key="2">
    <source>
        <dbReference type="Proteomes" id="UP000526003"/>
    </source>
</evidence>
<keyword evidence="2" id="KW-1185">Reference proteome</keyword>
<proteinExistence type="predicted"/>
<dbReference type="Proteomes" id="UP000526003">
    <property type="component" value="Unassembled WGS sequence"/>
</dbReference>
<evidence type="ECO:0000313" key="1">
    <source>
        <dbReference type="EMBL" id="MBC2690270.1"/>
    </source>
</evidence>
<evidence type="ECO:0008006" key="3">
    <source>
        <dbReference type="Google" id="ProtNLM"/>
    </source>
</evidence>
<accession>A0A7X1GD75</accession>
<dbReference type="EMBL" id="JACMYG010000008">
    <property type="protein sequence ID" value="MBC2690270.1"/>
    <property type="molecule type" value="Genomic_DNA"/>
</dbReference>
<dbReference type="AlphaFoldDB" id="A0A7X1GD75"/>
<protein>
    <recommendedName>
        <fullName evidence="3">DUF2622 domain-containing protein</fullName>
    </recommendedName>
</protein>
<sequence length="100" mass="11444">MKHFIITYRIKHDDSYQGRYDAFIKRIKALSPDAFWNETSSFYALRTEESAQEICRSLCHDTGFDCTKDSVVVLDTSNHEMATSGAIQDLARLKACVGFR</sequence>
<reference evidence="1 2" key="1">
    <citation type="submission" date="2020-08" db="EMBL/GenBank/DDBJ databases">
        <title>Pseudomonas sp. nov.</title>
        <authorList>
            <person name="Gieschler S."/>
            <person name="Fiedler G."/>
            <person name="Brinks E."/>
            <person name="Boehnlein C."/>
            <person name="Franz C.M.A.P."/>
            <person name="Kabisch J."/>
        </authorList>
    </citation>
    <scope>NUCLEOTIDE SEQUENCE [LARGE SCALE GENOMIC DNA]</scope>
    <source>
        <strain evidence="1 2">MBT-1</strain>
    </source>
</reference>
<comment type="caution">
    <text evidence="1">The sequence shown here is derived from an EMBL/GenBank/DDBJ whole genome shotgun (WGS) entry which is preliminary data.</text>
</comment>
<dbReference type="RefSeq" id="WP_182344205.1">
    <property type="nucleotide sequence ID" value="NZ_JACMYG010000008.1"/>
</dbReference>
<gene>
    <name evidence="1" type="ORF">H7995_10720</name>
</gene>
<organism evidence="1 2">
    <name type="scientific">Pseudomonas kielensis</name>
    <dbReference type="NCBI Taxonomy" id="2762577"/>
    <lineage>
        <taxon>Bacteria</taxon>
        <taxon>Pseudomonadati</taxon>
        <taxon>Pseudomonadota</taxon>
        <taxon>Gammaproteobacteria</taxon>
        <taxon>Pseudomonadales</taxon>
        <taxon>Pseudomonadaceae</taxon>
        <taxon>Pseudomonas</taxon>
    </lineage>
</organism>